<reference evidence="1" key="1">
    <citation type="journal article" date="2015" name="Genome Biol. Evol.">
        <title>Organellar Genomes of White Spruce (Picea glauca): Assembly and Annotation.</title>
        <authorList>
            <person name="Jackman S.D."/>
            <person name="Warren R.L."/>
            <person name="Gibb E.A."/>
            <person name="Vandervalk B.P."/>
            <person name="Mohamadi H."/>
            <person name="Chu J."/>
            <person name="Raymond A."/>
            <person name="Pleasance S."/>
            <person name="Coope R."/>
            <person name="Wildung M.R."/>
            <person name="Ritland C.E."/>
            <person name="Bousquet J."/>
            <person name="Jones S.J."/>
            <person name="Bohlmann J."/>
            <person name="Birol I."/>
        </authorList>
    </citation>
    <scope>NUCLEOTIDE SEQUENCE [LARGE SCALE GENOMIC DNA]</scope>
    <source>
        <tissue evidence="1">Flushing bud</tissue>
    </source>
</reference>
<accession>A0A101M245</accession>
<dbReference type="EMBL" id="LKAM01000002">
    <property type="protein sequence ID" value="KUM49517.1"/>
    <property type="molecule type" value="Genomic_DNA"/>
</dbReference>
<evidence type="ECO:0000313" key="1">
    <source>
        <dbReference type="EMBL" id="KUM49517.1"/>
    </source>
</evidence>
<comment type="caution">
    <text evidence="1">The sequence shown here is derived from an EMBL/GenBank/DDBJ whole genome shotgun (WGS) entry which is preliminary data.</text>
</comment>
<name>A0A101M245_PICGL</name>
<dbReference type="AlphaFoldDB" id="A0A101M245"/>
<organism evidence="1">
    <name type="scientific">Picea glauca</name>
    <name type="common">White spruce</name>
    <name type="synonym">Pinus glauca</name>
    <dbReference type="NCBI Taxonomy" id="3330"/>
    <lineage>
        <taxon>Eukaryota</taxon>
        <taxon>Viridiplantae</taxon>
        <taxon>Streptophyta</taxon>
        <taxon>Embryophyta</taxon>
        <taxon>Tracheophyta</taxon>
        <taxon>Spermatophyta</taxon>
        <taxon>Pinopsida</taxon>
        <taxon>Pinidae</taxon>
        <taxon>Conifers I</taxon>
        <taxon>Pinales</taxon>
        <taxon>Pinaceae</taxon>
        <taxon>Picea</taxon>
    </lineage>
</organism>
<sequence>MGSFGQSTLNSWDWNTPNVILGYLPWHVISYRAQDLPLLVGKLRSDRTYNYLAAFTTGRLEAFGELLSDSDSNSWASSFATVLGDGKEPGWQ</sequence>
<gene>
    <name evidence="1" type="ORF">ABT39_MTgene2742</name>
</gene>
<geneLocation type="mitochondrion" evidence="1"/>
<keyword evidence="1" id="KW-0496">Mitochondrion</keyword>
<proteinExistence type="predicted"/>
<protein>
    <submittedName>
        <fullName evidence="1">Uncharacterized protein</fullName>
    </submittedName>
</protein>